<comment type="caution">
    <text evidence="8">The sequence shown here is derived from an EMBL/GenBank/DDBJ whole genome shotgun (WGS) entry which is preliminary data.</text>
</comment>
<evidence type="ECO:0000256" key="2">
    <source>
        <dbReference type="ARBA" id="ARBA00022452"/>
    </source>
</evidence>
<dbReference type="RefSeq" id="WP_214507458.1">
    <property type="nucleotide sequence ID" value="NZ_JAHEPS010000004.1"/>
</dbReference>
<keyword evidence="9" id="KW-1185">Reference proteome</keyword>
<name>A0ABS5V467_9GAMM</name>
<evidence type="ECO:0000313" key="9">
    <source>
        <dbReference type="Proteomes" id="UP001195903"/>
    </source>
</evidence>
<evidence type="ECO:0000313" key="8">
    <source>
        <dbReference type="EMBL" id="MBT1445257.1"/>
    </source>
</evidence>
<accession>A0ABS5V467</accession>
<keyword evidence="2" id="KW-1134">Transmembrane beta strand</keyword>
<feature type="signal peptide" evidence="6">
    <location>
        <begin position="1"/>
        <end position="20"/>
    </location>
</feature>
<evidence type="ECO:0000259" key="7">
    <source>
        <dbReference type="Pfam" id="PF13505"/>
    </source>
</evidence>
<keyword evidence="5" id="KW-0472">Membrane</keyword>
<dbReference type="InterPro" id="IPR051723">
    <property type="entry name" value="Bact_OM_Invasion-Related"/>
</dbReference>
<protein>
    <submittedName>
        <fullName evidence="8">Outer membrane beta-barrel protein</fullName>
    </submittedName>
</protein>
<evidence type="ECO:0000256" key="6">
    <source>
        <dbReference type="SAM" id="SignalP"/>
    </source>
</evidence>
<dbReference type="PANTHER" id="PTHR35892">
    <property type="entry name" value="OUTER MEMBRANE PROTEIN PAGN-RELATED"/>
    <property type="match status" value="1"/>
</dbReference>
<proteinExistence type="predicted"/>
<sequence>MNKLKFAALAAVLVSGSALAEVDKTGFYVGGSLSQVKASGDGDGSSDGAGFGAYGGYNFNEWFGLESIMFVSGDLGEDGVDVGAGALTFTPKFTYHFNDTFSAYAKVGVASMALVVDYGSFDQDFTGVGLAWGVGINAALTENLNLRLSYDETRGDLDEDSFWFDNEYYNGEIDNVKISQVALGLHYQF</sequence>
<dbReference type="PANTHER" id="PTHR35892:SF2">
    <property type="entry name" value="OUTER MEMBRANE PROTEIN PAGN"/>
    <property type="match status" value="1"/>
</dbReference>
<evidence type="ECO:0000256" key="4">
    <source>
        <dbReference type="ARBA" id="ARBA00022729"/>
    </source>
</evidence>
<dbReference type="SUPFAM" id="SSF56925">
    <property type="entry name" value="OMPA-like"/>
    <property type="match status" value="1"/>
</dbReference>
<evidence type="ECO:0000256" key="1">
    <source>
        <dbReference type="ARBA" id="ARBA00004571"/>
    </source>
</evidence>
<feature type="chain" id="PRO_5045993928" evidence="6">
    <location>
        <begin position="21"/>
        <end position="189"/>
    </location>
</feature>
<keyword evidence="4 6" id="KW-0732">Signal</keyword>
<dbReference type="NCBIfam" id="TIGR01414">
    <property type="entry name" value="autotrans_barl"/>
    <property type="match status" value="1"/>
</dbReference>
<evidence type="ECO:0000256" key="3">
    <source>
        <dbReference type="ARBA" id="ARBA00022692"/>
    </source>
</evidence>
<feature type="domain" description="Outer membrane protein beta-barrel" evidence="7">
    <location>
        <begin position="6"/>
        <end position="189"/>
    </location>
</feature>
<reference evidence="8 9" key="1">
    <citation type="submission" date="2021-05" db="EMBL/GenBank/DDBJ databases">
        <title>Shewanella sp. JM162201.</title>
        <authorList>
            <person name="Xu S."/>
            <person name="Li A."/>
        </authorList>
    </citation>
    <scope>NUCLEOTIDE SEQUENCE [LARGE SCALE GENOMIC DNA]</scope>
    <source>
        <strain evidence="8 9">JM162201</strain>
    </source>
</reference>
<dbReference type="EMBL" id="JAHEPS010000004">
    <property type="protein sequence ID" value="MBT1445257.1"/>
    <property type="molecule type" value="Genomic_DNA"/>
</dbReference>
<evidence type="ECO:0000256" key="5">
    <source>
        <dbReference type="ARBA" id="ARBA00023136"/>
    </source>
</evidence>
<organism evidence="8 9">
    <name type="scientific">Shewanella jiangmenensis</name>
    <dbReference type="NCBI Taxonomy" id="2837387"/>
    <lineage>
        <taxon>Bacteria</taxon>
        <taxon>Pseudomonadati</taxon>
        <taxon>Pseudomonadota</taxon>
        <taxon>Gammaproteobacteria</taxon>
        <taxon>Alteromonadales</taxon>
        <taxon>Shewanellaceae</taxon>
        <taxon>Shewanella</taxon>
    </lineage>
</organism>
<dbReference type="InterPro" id="IPR006315">
    <property type="entry name" value="OM_autotransptr_brl_dom"/>
</dbReference>
<dbReference type="Gene3D" id="2.40.160.20">
    <property type="match status" value="1"/>
</dbReference>
<dbReference type="InterPro" id="IPR027385">
    <property type="entry name" value="Beta-barrel_OMP"/>
</dbReference>
<keyword evidence="3" id="KW-0812">Transmembrane</keyword>
<dbReference type="Pfam" id="PF13505">
    <property type="entry name" value="OMP_b-brl"/>
    <property type="match status" value="1"/>
</dbReference>
<dbReference type="InterPro" id="IPR011250">
    <property type="entry name" value="OMP/PagP_B-barrel"/>
</dbReference>
<gene>
    <name evidence="8" type="ORF">KJI95_12065</name>
</gene>
<comment type="subcellular location">
    <subcellularLocation>
        <location evidence="1">Cell outer membrane</location>
        <topology evidence="1">Multi-pass membrane protein</topology>
    </subcellularLocation>
</comment>
<dbReference type="Proteomes" id="UP001195903">
    <property type="component" value="Unassembled WGS sequence"/>
</dbReference>